<dbReference type="GeneID" id="30197654"/>
<feature type="compositionally biased region" description="Basic and acidic residues" evidence="1">
    <location>
        <begin position="644"/>
        <end position="662"/>
    </location>
</feature>
<accession>A0A1E3P6V2</accession>
<dbReference type="RefSeq" id="XP_019040352.1">
    <property type="nucleotide sequence ID" value="XM_019180408.1"/>
</dbReference>
<feature type="region of interest" description="Disordered" evidence="1">
    <location>
        <begin position="1146"/>
        <end position="1166"/>
    </location>
</feature>
<proteinExistence type="predicted"/>
<feature type="compositionally biased region" description="Low complexity" evidence="1">
    <location>
        <begin position="968"/>
        <end position="984"/>
    </location>
</feature>
<keyword evidence="4" id="KW-1185">Reference proteome</keyword>
<dbReference type="EMBL" id="KV454209">
    <property type="protein sequence ID" value="ODQ61145.1"/>
    <property type="molecule type" value="Genomic_DNA"/>
</dbReference>
<feature type="compositionally biased region" description="Basic and acidic residues" evidence="1">
    <location>
        <begin position="1146"/>
        <end position="1160"/>
    </location>
</feature>
<feature type="compositionally biased region" description="Basic and acidic residues" evidence="1">
    <location>
        <begin position="1042"/>
        <end position="1067"/>
    </location>
</feature>
<organism evidence="3 4">
    <name type="scientific">Wickerhamomyces anomalus (strain ATCC 58044 / CBS 1984 / NCYC 433 / NRRL Y-366-8)</name>
    <name type="common">Yeast</name>
    <name type="synonym">Hansenula anomala</name>
    <dbReference type="NCBI Taxonomy" id="683960"/>
    <lineage>
        <taxon>Eukaryota</taxon>
        <taxon>Fungi</taxon>
        <taxon>Dikarya</taxon>
        <taxon>Ascomycota</taxon>
        <taxon>Saccharomycotina</taxon>
        <taxon>Saccharomycetes</taxon>
        <taxon>Phaffomycetales</taxon>
        <taxon>Wickerhamomycetaceae</taxon>
        <taxon>Wickerhamomyces</taxon>
    </lineage>
</organism>
<reference evidence="3 4" key="1">
    <citation type="journal article" date="2016" name="Proc. Natl. Acad. Sci. U.S.A.">
        <title>Comparative genomics of biotechnologically important yeasts.</title>
        <authorList>
            <person name="Riley R."/>
            <person name="Haridas S."/>
            <person name="Wolfe K.H."/>
            <person name="Lopes M.R."/>
            <person name="Hittinger C.T."/>
            <person name="Goeker M."/>
            <person name="Salamov A.A."/>
            <person name="Wisecaver J.H."/>
            <person name="Long T.M."/>
            <person name="Calvey C.H."/>
            <person name="Aerts A.L."/>
            <person name="Barry K.W."/>
            <person name="Choi C."/>
            <person name="Clum A."/>
            <person name="Coughlan A.Y."/>
            <person name="Deshpande S."/>
            <person name="Douglass A.P."/>
            <person name="Hanson S.J."/>
            <person name="Klenk H.-P."/>
            <person name="LaButti K.M."/>
            <person name="Lapidus A."/>
            <person name="Lindquist E.A."/>
            <person name="Lipzen A.M."/>
            <person name="Meier-Kolthoff J.P."/>
            <person name="Ohm R.A."/>
            <person name="Otillar R.P."/>
            <person name="Pangilinan J.L."/>
            <person name="Peng Y."/>
            <person name="Rokas A."/>
            <person name="Rosa C.A."/>
            <person name="Scheuner C."/>
            <person name="Sibirny A.A."/>
            <person name="Slot J.C."/>
            <person name="Stielow J.B."/>
            <person name="Sun H."/>
            <person name="Kurtzman C.P."/>
            <person name="Blackwell M."/>
            <person name="Grigoriev I.V."/>
            <person name="Jeffries T.W."/>
        </authorList>
    </citation>
    <scope>NUCLEOTIDE SEQUENCE [LARGE SCALE GENOMIC DNA]</scope>
    <source>
        <strain evidence="4">ATCC 58044 / CBS 1984 / NCYC 433 / NRRL Y-366-8</strain>
    </source>
</reference>
<dbReference type="STRING" id="683960.A0A1E3P6V2"/>
<dbReference type="Proteomes" id="UP000094112">
    <property type="component" value="Unassembled WGS sequence"/>
</dbReference>
<feature type="region of interest" description="Disordered" evidence="1">
    <location>
        <begin position="566"/>
        <end position="1010"/>
    </location>
</feature>
<feature type="compositionally biased region" description="Low complexity" evidence="1">
    <location>
        <begin position="748"/>
        <end position="757"/>
    </location>
</feature>
<feature type="region of interest" description="Disordered" evidence="1">
    <location>
        <begin position="1029"/>
        <end position="1072"/>
    </location>
</feature>
<feature type="compositionally biased region" description="Polar residues" evidence="1">
    <location>
        <begin position="1091"/>
        <end position="1101"/>
    </location>
</feature>
<feature type="domain" description="Meiotically up-regulated protein Msb1/Mug8" evidence="2">
    <location>
        <begin position="137"/>
        <end position="536"/>
    </location>
</feature>
<gene>
    <name evidence="3" type="ORF">WICANDRAFT_104257</name>
</gene>
<name>A0A1E3P6V2_WICAA</name>
<evidence type="ECO:0000259" key="2">
    <source>
        <dbReference type="Pfam" id="PF08101"/>
    </source>
</evidence>
<evidence type="ECO:0000313" key="4">
    <source>
        <dbReference type="Proteomes" id="UP000094112"/>
    </source>
</evidence>
<dbReference type="AlphaFoldDB" id="A0A1E3P6V2"/>
<feature type="compositionally biased region" description="Low complexity" evidence="1">
    <location>
        <begin position="943"/>
        <end position="955"/>
    </location>
</feature>
<protein>
    <recommendedName>
        <fullName evidence="2">Meiotically up-regulated protein Msb1/Mug8 domain-containing protein</fullName>
    </recommendedName>
</protein>
<feature type="compositionally biased region" description="Polar residues" evidence="1">
    <location>
        <begin position="985"/>
        <end position="1000"/>
    </location>
</feature>
<feature type="compositionally biased region" description="Low complexity" evidence="1">
    <location>
        <begin position="908"/>
        <end position="923"/>
    </location>
</feature>
<dbReference type="Pfam" id="PF08101">
    <property type="entry name" value="Msb1-Mug8_dom"/>
    <property type="match status" value="1"/>
</dbReference>
<feature type="compositionally biased region" description="Low complexity" evidence="1">
    <location>
        <begin position="680"/>
        <end position="692"/>
    </location>
</feature>
<sequence length="1166" mass="131056">MSKFIPKSQSFANAHHAADNVKLETTAEKSIGKEINVVNGKDFNHLDLIIEAKNNRLKSEFFYIYDYDKFNNCSLLKENFNVLAANQINHNSARYVIHYLTMELKRRFKEIKSNSKASKQEQNMIYDIFKPSLGQFDESDLSEANDFIRSLFPYEGCSFTGEKLEKLIGKSTWITLILSLRIIWSLLPKAIIPWTSFHKFETHEQKSNFSNKQSFYQVLPTYLPSHNHSCVLFEFLEILLYIFADNYFLDLNVAIDLIFTAGQICFNRDEFKPSNNQNDDDLNELQRFYYKRGYSFYQIFVSYLRSLSEEPTFGHKTLLELFKIDEYPPKPYKPVTQKALTLTVPSDPELATTNYFKLISNASNATSRIYSSNHTFTKFENKFLDKFEINPHKIIEHFFSKSSKNYLLKFDKNLNFDNFKVGNDINKFRENLKNGTLFENKELISTFINDFNRYGFDKGGADPQGQNESFVADTINFNFNSSMENVDSNPVRVSKLEISEWFINAWKYETFLGFLQNTVVLKLTKTIGDCDWLIVTSDDKVSTNNRYLTPPSSANDVIDNVKEKELNGGTSTAKKELLPALNPKGKGCGLLGGKKETQVDDDESPVPRHTKRSSPKKSDLKKISHPSPPRDISHFENAASGRPSLDHSPRTAGKKSIEKQNDSLDQAKSLEQPLQVTKQPISKPSSPKLPSLVDAVIDTPDSNESFKSESKISVASKELKESPVVKHSPVVNSSTSASPDKPLPIEKPSVASSSSSPVQPPVLPKQKIATPPQQVSKTLNIPPPVLKDEQNTNSLDSTNAKQLGEVELPKVLLPRPLQSPKNYDVPKSPVGSPMRFKKGSSPNAHPYLQLQHQSPQKQPRAPVSRPQQLPQQPQLGNKNKYSTPPTRTVERFEPSPSPHFNFTKPLHSPTSPNVPFSPNSSNRSLDRPKRFSKLAVATGNVQSSIKNFSPSSSPITQALPKFFKKGSSDQLSNLPSSGSSGSLSHINDGSGTDGNNSSRKSALLMNNPELEVVNIETIPEIPYTPKALREAQFSGSSADLGSSRERSSSTINSKDDKEKEKKSKELDDCNTADFNKLLSENRESFMGDHYSSANTSANSEKSLPELIESNEGDDTQDTTKTQHEHLKIEQNLDGLLEEIKESLDSSEKFFSTDDLTENKRSSTINV</sequence>
<dbReference type="InterPro" id="IPR012965">
    <property type="entry name" value="Msb1/Mug8_dom"/>
</dbReference>
<feature type="compositionally biased region" description="Polar residues" evidence="1">
    <location>
        <begin position="876"/>
        <end position="886"/>
    </location>
</feature>
<feature type="compositionally biased region" description="Polar residues" evidence="1">
    <location>
        <begin position="791"/>
        <end position="801"/>
    </location>
</feature>
<feature type="region of interest" description="Disordered" evidence="1">
    <location>
        <begin position="1085"/>
        <end position="1126"/>
    </location>
</feature>
<feature type="compositionally biased region" description="Low complexity" evidence="1">
    <location>
        <begin position="866"/>
        <end position="875"/>
    </location>
</feature>
<dbReference type="OrthoDB" id="3362494at2759"/>
<evidence type="ECO:0000256" key="1">
    <source>
        <dbReference type="SAM" id="MobiDB-lite"/>
    </source>
</evidence>
<evidence type="ECO:0000313" key="3">
    <source>
        <dbReference type="EMBL" id="ODQ61145.1"/>
    </source>
</evidence>